<dbReference type="Pfam" id="PF14317">
    <property type="entry name" value="YcxB"/>
    <property type="match status" value="1"/>
</dbReference>
<proteinExistence type="predicted"/>
<feature type="transmembrane region" description="Helical" evidence="1">
    <location>
        <begin position="52"/>
        <end position="74"/>
    </location>
</feature>
<keyword evidence="1" id="KW-0812">Transmembrane</keyword>
<evidence type="ECO:0000256" key="1">
    <source>
        <dbReference type="SAM" id="Phobius"/>
    </source>
</evidence>
<reference evidence="4" key="1">
    <citation type="journal article" date="2019" name="Int. J. Syst. Evol. Microbiol.">
        <title>The Global Catalogue of Microorganisms (GCM) 10K type strain sequencing project: providing services to taxonomists for standard genome sequencing and annotation.</title>
        <authorList>
            <consortium name="The Broad Institute Genomics Platform"/>
            <consortium name="The Broad Institute Genome Sequencing Center for Infectious Disease"/>
            <person name="Wu L."/>
            <person name="Ma J."/>
        </authorList>
    </citation>
    <scope>NUCLEOTIDE SEQUENCE [LARGE SCALE GENOMIC DNA]</scope>
    <source>
        <strain evidence="4">JCM 9458</strain>
    </source>
</reference>
<organism evidence="3 4">
    <name type="scientific">Cryptosporangium minutisporangium</name>
    <dbReference type="NCBI Taxonomy" id="113569"/>
    <lineage>
        <taxon>Bacteria</taxon>
        <taxon>Bacillati</taxon>
        <taxon>Actinomycetota</taxon>
        <taxon>Actinomycetes</taxon>
        <taxon>Cryptosporangiales</taxon>
        <taxon>Cryptosporangiaceae</taxon>
        <taxon>Cryptosporangium</taxon>
    </lineage>
</organism>
<keyword evidence="4" id="KW-1185">Reference proteome</keyword>
<feature type="domain" description="YcxB-like C-terminal" evidence="2">
    <location>
        <begin position="91"/>
        <end position="151"/>
    </location>
</feature>
<evidence type="ECO:0000259" key="2">
    <source>
        <dbReference type="Pfam" id="PF14317"/>
    </source>
</evidence>
<evidence type="ECO:0000313" key="3">
    <source>
        <dbReference type="EMBL" id="GAA3395629.1"/>
    </source>
</evidence>
<accession>A0ABP6T807</accession>
<dbReference type="InterPro" id="IPR025588">
    <property type="entry name" value="YcxB-like_C"/>
</dbReference>
<feature type="transmembrane region" description="Helical" evidence="1">
    <location>
        <begin position="26"/>
        <end position="46"/>
    </location>
</feature>
<dbReference type="RefSeq" id="WP_345732505.1">
    <property type="nucleotide sequence ID" value="NZ_BAAAYN010000049.1"/>
</dbReference>
<dbReference type="Proteomes" id="UP001501676">
    <property type="component" value="Unassembled WGS sequence"/>
</dbReference>
<gene>
    <name evidence="3" type="ORF">GCM10020369_69400</name>
</gene>
<evidence type="ECO:0000313" key="4">
    <source>
        <dbReference type="Proteomes" id="UP001501676"/>
    </source>
</evidence>
<name>A0ABP6T807_9ACTN</name>
<dbReference type="EMBL" id="BAAAYN010000049">
    <property type="protein sequence ID" value="GAA3395629.1"/>
    <property type="molecule type" value="Genomic_DNA"/>
</dbReference>
<sequence>MQISLQVPYDPRQLRRTLRFLLRPQLRLTAALAAVIAVLSLGLLALDPTDAWAYAFLLTAVALGFGTGPLVLAISVRQQAPAIRDTSLLTLDDEGVHVSFPLVETRCRWAGLTRIVETPEVWYLMFGKLQAFTVPKDAMAPEQRAEFGAFLAHRQPSPA</sequence>
<protein>
    <recommendedName>
        <fullName evidence="2">YcxB-like C-terminal domain-containing protein</fullName>
    </recommendedName>
</protein>
<keyword evidence="1" id="KW-1133">Transmembrane helix</keyword>
<keyword evidence="1" id="KW-0472">Membrane</keyword>
<comment type="caution">
    <text evidence="3">The sequence shown here is derived from an EMBL/GenBank/DDBJ whole genome shotgun (WGS) entry which is preliminary data.</text>
</comment>